<organism evidence="1 2">
    <name type="scientific">Gigaspora margarita</name>
    <dbReference type="NCBI Taxonomy" id="4874"/>
    <lineage>
        <taxon>Eukaryota</taxon>
        <taxon>Fungi</taxon>
        <taxon>Fungi incertae sedis</taxon>
        <taxon>Mucoromycota</taxon>
        <taxon>Glomeromycotina</taxon>
        <taxon>Glomeromycetes</taxon>
        <taxon>Diversisporales</taxon>
        <taxon>Gigasporaceae</taxon>
        <taxon>Gigaspora</taxon>
    </lineage>
</organism>
<name>A0ABN7WR90_GIGMA</name>
<gene>
    <name evidence="1" type="ORF">GMARGA_LOCUS34154</name>
</gene>
<comment type="caution">
    <text evidence="1">The sequence shown here is derived from an EMBL/GenBank/DDBJ whole genome shotgun (WGS) entry which is preliminary data.</text>
</comment>
<proteinExistence type="predicted"/>
<dbReference type="Proteomes" id="UP000789901">
    <property type="component" value="Unassembled WGS sequence"/>
</dbReference>
<keyword evidence="2" id="KW-1185">Reference proteome</keyword>
<evidence type="ECO:0000313" key="1">
    <source>
        <dbReference type="EMBL" id="CAG8838808.1"/>
    </source>
</evidence>
<reference evidence="1 2" key="1">
    <citation type="submission" date="2021-06" db="EMBL/GenBank/DDBJ databases">
        <authorList>
            <person name="Kallberg Y."/>
            <person name="Tangrot J."/>
            <person name="Rosling A."/>
        </authorList>
    </citation>
    <scope>NUCLEOTIDE SEQUENCE [LARGE SCALE GENOMIC DNA]</scope>
    <source>
        <strain evidence="1 2">120-4 pot B 10/14</strain>
    </source>
</reference>
<evidence type="ECO:0000313" key="2">
    <source>
        <dbReference type="Proteomes" id="UP000789901"/>
    </source>
</evidence>
<dbReference type="EMBL" id="CAJVQB010059026">
    <property type="protein sequence ID" value="CAG8838808.1"/>
    <property type="molecule type" value="Genomic_DNA"/>
</dbReference>
<sequence>MQAQIEKKAKIKRIKKKEDYCSKVINLLNKNGFDVKTLENLIKYSDVEVSFKNYLFFLIIWNKKIIKQTDYKDLYNTIQDYKPIKNNPLNYDKIKKYSHSDHVIVCQSLDKHKHDSIEKFNEETGDYLKYYNCEEESWIIRHIIEYFSYQYAISEKMNTDEIEPFAEYMIKNVKNITTFDNYCQKYVKSIEEKKKGRFL</sequence>
<protein>
    <submittedName>
        <fullName evidence="1">20426_t:CDS:1</fullName>
    </submittedName>
</protein>
<accession>A0ABN7WR90</accession>